<evidence type="ECO:0008006" key="9">
    <source>
        <dbReference type="Google" id="ProtNLM"/>
    </source>
</evidence>
<dbReference type="InterPro" id="IPR007150">
    <property type="entry name" value="HUS1/Mec3"/>
</dbReference>
<dbReference type="GO" id="GO:0006289">
    <property type="term" value="P:nucleotide-excision repair"/>
    <property type="evidence" value="ECO:0007669"/>
    <property type="project" value="TreeGrafter"/>
</dbReference>
<evidence type="ECO:0000313" key="6">
    <source>
        <dbReference type="EMBL" id="CAF3688099.1"/>
    </source>
</evidence>
<name>A0A814Z5E0_9BILA</name>
<evidence type="ECO:0000256" key="1">
    <source>
        <dbReference type="ARBA" id="ARBA00004123"/>
    </source>
</evidence>
<dbReference type="PANTHER" id="PTHR12900">
    <property type="entry name" value="MITOTIC AND DNA DAMAGE CHECKPOINT PROTEIN HUS1"/>
    <property type="match status" value="1"/>
</dbReference>
<comment type="caution">
    <text evidence="5">The sequence shown here is derived from an EMBL/GenBank/DDBJ whole genome shotgun (WGS) entry which is preliminary data.</text>
</comment>
<dbReference type="GO" id="GO:0033314">
    <property type="term" value="P:mitotic DNA replication checkpoint signaling"/>
    <property type="evidence" value="ECO:0007669"/>
    <property type="project" value="TreeGrafter"/>
</dbReference>
<evidence type="ECO:0000313" key="4">
    <source>
        <dbReference type="EMBL" id="CAF0908713.1"/>
    </source>
</evidence>
<protein>
    <recommendedName>
        <fullName evidence="9">Checkpoint protein</fullName>
    </recommendedName>
</protein>
<dbReference type="EMBL" id="CAJNOK010003631">
    <property type="protein sequence ID" value="CAF0908713.1"/>
    <property type="molecule type" value="Genomic_DNA"/>
</dbReference>
<evidence type="ECO:0000256" key="2">
    <source>
        <dbReference type="ARBA" id="ARBA00005563"/>
    </source>
</evidence>
<evidence type="ECO:0000313" key="7">
    <source>
        <dbReference type="EMBL" id="CAF4000183.1"/>
    </source>
</evidence>
<dbReference type="EMBL" id="CAJOBA010003632">
    <property type="protein sequence ID" value="CAF3688099.1"/>
    <property type="molecule type" value="Genomic_DNA"/>
</dbReference>
<accession>A0A814Z5E0</accession>
<dbReference type="GO" id="GO:0030896">
    <property type="term" value="C:checkpoint clamp complex"/>
    <property type="evidence" value="ECO:0007669"/>
    <property type="project" value="InterPro"/>
</dbReference>
<keyword evidence="8" id="KW-1185">Reference proteome</keyword>
<dbReference type="EMBL" id="CAJNOQ010009927">
    <property type="protein sequence ID" value="CAF1237821.1"/>
    <property type="molecule type" value="Genomic_DNA"/>
</dbReference>
<dbReference type="PIRSF" id="PIRSF011312">
    <property type="entry name" value="Cell_cycle_HUS1"/>
    <property type="match status" value="1"/>
</dbReference>
<dbReference type="OrthoDB" id="10063861at2759"/>
<dbReference type="Proteomes" id="UP000681722">
    <property type="component" value="Unassembled WGS sequence"/>
</dbReference>
<dbReference type="Proteomes" id="UP000677228">
    <property type="component" value="Unassembled WGS sequence"/>
</dbReference>
<dbReference type="Proteomes" id="UP000663829">
    <property type="component" value="Unassembled WGS sequence"/>
</dbReference>
<sequence length="161" mass="18353">MLITITFPSIKTLKNIVDRMKTLSNFLILQGNKSGELTVKIETDLVVQRFASRVVMRDLVSDSWEIQSQNKFNSITSTQIHILMMSFFSFKDNGNTANNDHQQAITSAEVRIDIKKFAQFLNSQQAHVGKVICNLANNRTAHIFVLHEYFTLQCLLPSIAY</sequence>
<comment type="subcellular location">
    <subcellularLocation>
        <location evidence="1">Nucleus</location>
    </subcellularLocation>
</comment>
<keyword evidence="3" id="KW-0539">Nucleus</keyword>
<gene>
    <name evidence="5" type="ORF">GPM918_LOCUS25508</name>
    <name evidence="4" type="ORF">OVA965_LOCUS10008</name>
    <name evidence="7" type="ORF">SRO942_LOCUS25517</name>
    <name evidence="6" type="ORF">TMI583_LOCUS10004</name>
</gene>
<dbReference type="Pfam" id="PF04005">
    <property type="entry name" value="Hus1"/>
    <property type="match status" value="1"/>
</dbReference>
<dbReference type="GO" id="GO:0044778">
    <property type="term" value="P:meiotic DNA integrity checkpoint signaling"/>
    <property type="evidence" value="ECO:0007669"/>
    <property type="project" value="TreeGrafter"/>
</dbReference>
<evidence type="ECO:0000313" key="5">
    <source>
        <dbReference type="EMBL" id="CAF1237821.1"/>
    </source>
</evidence>
<dbReference type="GO" id="GO:0031573">
    <property type="term" value="P:mitotic intra-S DNA damage checkpoint signaling"/>
    <property type="evidence" value="ECO:0007669"/>
    <property type="project" value="TreeGrafter"/>
</dbReference>
<evidence type="ECO:0000313" key="8">
    <source>
        <dbReference type="Proteomes" id="UP000663829"/>
    </source>
</evidence>
<organism evidence="5 8">
    <name type="scientific">Didymodactylos carnosus</name>
    <dbReference type="NCBI Taxonomy" id="1234261"/>
    <lineage>
        <taxon>Eukaryota</taxon>
        <taxon>Metazoa</taxon>
        <taxon>Spiralia</taxon>
        <taxon>Gnathifera</taxon>
        <taxon>Rotifera</taxon>
        <taxon>Eurotatoria</taxon>
        <taxon>Bdelloidea</taxon>
        <taxon>Philodinida</taxon>
        <taxon>Philodinidae</taxon>
        <taxon>Didymodactylos</taxon>
    </lineage>
</organism>
<evidence type="ECO:0000256" key="3">
    <source>
        <dbReference type="ARBA" id="ARBA00023242"/>
    </source>
</evidence>
<dbReference type="GO" id="GO:0000724">
    <property type="term" value="P:double-strand break repair via homologous recombination"/>
    <property type="evidence" value="ECO:0007669"/>
    <property type="project" value="TreeGrafter"/>
</dbReference>
<dbReference type="EMBL" id="CAJOBC010009934">
    <property type="protein sequence ID" value="CAF4000183.1"/>
    <property type="molecule type" value="Genomic_DNA"/>
</dbReference>
<dbReference type="GO" id="GO:0035861">
    <property type="term" value="C:site of double-strand break"/>
    <property type="evidence" value="ECO:0007669"/>
    <property type="project" value="TreeGrafter"/>
</dbReference>
<dbReference type="GO" id="GO:0005730">
    <property type="term" value="C:nucleolus"/>
    <property type="evidence" value="ECO:0007669"/>
    <property type="project" value="InterPro"/>
</dbReference>
<dbReference type="AlphaFoldDB" id="A0A814Z5E0"/>
<dbReference type="PANTHER" id="PTHR12900:SF0">
    <property type="entry name" value="CHECKPOINT PROTEIN"/>
    <property type="match status" value="1"/>
</dbReference>
<comment type="similarity">
    <text evidence="2">Belongs to the HUS1 family.</text>
</comment>
<dbReference type="Proteomes" id="UP000682733">
    <property type="component" value="Unassembled WGS sequence"/>
</dbReference>
<dbReference type="GO" id="GO:0000723">
    <property type="term" value="P:telomere maintenance"/>
    <property type="evidence" value="ECO:0007669"/>
    <property type="project" value="TreeGrafter"/>
</dbReference>
<dbReference type="Gene3D" id="3.70.10.10">
    <property type="match status" value="1"/>
</dbReference>
<dbReference type="InterPro" id="IPR016580">
    <property type="entry name" value="HUS1"/>
</dbReference>
<reference evidence="5" key="1">
    <citation type="submission" date="2021-02" db="EMBL/GenBank/DDBJ databases">
        <authorList>
            <person name="Nowell W R."/>
        </authorList>
    </citation>
    <scope>NUCLEOTIDE SEQUENCE</scope>
</reference>
<proteinExistence type="inferred from homology"/>